<feature type="transmembrane region" description="Helical" evidence="5">
    <location>
        <begin position="166"/>
        <end position="187"/>
    </location>
</feature>
<name>A0A507F5M2_9FUNG</name>
<organism evidence="6 7">
    <name type="scientific">Chytriomyces confervae</name>
    <dbReference type="NCBI Taxonomy" id="246404"/>
    <lineage>
        <taxon>Eukaryota</taxon>
        <taxon>Fungi</taxon>
        <taxon>Fungi incertae sedis</taxon>
        <taxon>Chytridiomycota</taxon>
        <taxon>Chytridiomycota incertae sedis</taxon>
        <taxon>Chytridiomycetes</taxon>
        <taxon>Chytridiales</taxon>
        <taxon>Chytriomycetaceae</taxon>
        <taxon>Chytriomyces</taxon>
    </lineage>
</organism>
<keyword evidence="3 5" id="KW-1133">Transmembrane helix</keyword>
<evidence type="ECO:0000256" key="1">
    <source>
        <dbReference type="ARBA" id="ARBA00004141"/>
    </source>
</evidence>
<keyword evidence="2 5" id="KW-0812">Transmembrane</keyword>
<sequence length="391" mass="43096">MDGKKTAPLLVLVAVMLATGSMNTILNKWQDMQCVRDCDGPGRKLFEQPVWQTLTMFVGETGCLLAFLLFKNKPSASPELAPLIDEAAVNDEDDDIEDTDDVKIELEGWNLLLLWLPTLCDLLATSLMNVGLLFVSASIYQMLRGSVVLFTGTFSTLFLGRKHPPYRWFALVTVFVGVSLVGASSIFEHPSVRHFVSVNSSEPATNSTALLGVLLVVLAQSLTATQFVVEEKVLSKYKVDALKAVGLEGFFGLLTGLIVLPPVYWFYGQYQGPDNYFNIVEGFREVFFVPVIFYTGIGICFSISFFNWSGLSVTQMVSATSRSTIDTCRTVFIWIISLSLGWEGFRWMQVAGFVVLIYGTFVFNDVVALPAVLGLGNAETARADEDGDDEI</sequence>
<feature type="transmembrane region" description="Helical" evidence="5">
    <location>
        <begin position="112"/>
        <end position="135"/>
    </location>
</feature>
<feature type="transmembrane region" description="Helical" evidence="5">
    <location>
        <begin position="327"/>
        <end position="345"/>
    </location>
</feature>
<dbReference type="Proteomes" id="UP000320333">
    <property type="component" value="Unassembled WGS sequence"/>
</dbReference>
<dbReference type="Pfam" id="PF04142">
    <property type="entry name" value="Nuc_sug_transp"/>
    <property type="match status" value="1"/>
</dbReference>
<dbReference type="PANTHER" id="PTHR13146">
    <property type="match status" value="1"/>
</dbReference>
<evidence type="ECO:0000256" key="4">
    <source>
        <dbReference type="ARBA" id="ARBA00023136"/>
    </source>
</evidence>
<evidence type="ECO:0000313" key="7">
    <source>
        <dbReference type="Proteomes" id="UP000320333"/>
    </source>
</evidence>
<gene>
    <name evidence="6" type="ORF">CcCBS67573_g06355</name>
</gene>
<dbReference type="STRING" id="246404.A0A507F5M2"/>
<feature type="transmembrane region" description="Helical" evidence="5">
    <location>
        <begin position="7"/>
        <end position="26"/>
    </location>
</feature>
<feature type="transmembrane region" description="Helical" evidence="5">
    <location>
        <begin position="351"/>
        <end position="373"/>
    </location>
</feature>
<evidence type="ECO:0000313" key="6">
    <source>
        <dbReference type="EMBL" id="TPX70985.1"/>
    </source>
</evidence>
<dbReference type="InterPro" id="IPR037185">
    <property type="entry name" value="EmrE-like"/>
</dbReference>
<dbReference type="InterPro" id="IPR007271">
    <property type="entry name" value="Nuc_sug_transpt"/>
</dbReference>
<dbReference type="PIRSF" id="PIRSF036436">
    <property type="entry name" value="UCP036436"/>
    <property type="match status" value="1"/>
</dbReference>
<reference evidence="6 7" key="1">
    <citation type="journal article" date="2019" name="Sci. Rep.">
        <title>Comparative genomics of chytrid fungi reveal insights into the obligate biotrophic and pathogenic lifestyle of Synchytrium endobioticum.</title>
        <authorList>
            <person name="van de Vossenberg B.T.L.H."/>
            <person name="Warris S."/>
            <person name="Nguyen H.D.T."/>
            <person name="van Gent-Pelzer M.P.E."/>
            <person name="Joly D.L."/>
            <person name="van de Geest H.C."/>
            <person name="Bonants P.J.M."/>
            <person name="Smith D.S."/>
            <person name="Levesque C.A."/>
            <person name="van der Lee T.A.J."/>
        </authorList>
    </citation>
    <scope>NUCLEOTIDE SEQUENCE [LARGE SCALE GENOMIC DNA]</scope>
    <source>
        <strain evidence="6 7">CBS 675.73</strain>
    </source>
</reference>
<dbReference type="SUPFAM" id="SSF103481">
    <property type="entry name" value="Multidrug resistance efflux transporter EmrE"/>
    <property type="match status" value="1"/>
</dbReference>
<dbReference type="GO" id="GO:0015165">
    <property type="term" value="F:pyrimidine nucleotide-sugar transmembrane transporter activity"/>
    <property type="evidence" value="ECO:0007669"/>
    <property type="project" value="InterPro"/>
</dbReference>
<evidence type="ECO:0000256" key="5">
    <source>
        <dbReference type="SAM" id="Phobius"/>
    </source>
</evidence>
<dbReference type="OrthoDB" id="29773at2759"/>
<feature type="transmembrane region" description="Helical" evidence="5">
    <location>
        <begin position="50"/>
        <end position="70"/>
    </location>
</feature>
<feature type="transmembrane region" description="Helical" evidence="5">
    <location>
        <begin position="141"/>
        <end position="159"/>
    </location>
</feature>
<keyword evidence="7" id="KW-1185">Reference proteome</keyword>
<comment type="subcellular location">
    <subcellularLocation>
        <location evidence="1">Membrane</location>
        <topology evidence="1">Multi-pass membrane protein</topology>
    </subcellularLocation>
</comment>
<feature type="transmembrane region" description="Helical" evidence="5">
    <location>
        <begin position="241"/>
        <end position="267"/>
    </location>
</feature>
<proteinExistence type="predicted"/>
<feature type="transmembrane region" description="Helical" evidence="5">
    <location>
        <begin position="207"/>
        <end position="229"/>
    </location>
</feature>
<comment type="caution">
    <text evidence="6">The sequence shown here is derived from an EMBL/GenBank/DDBJ whole genome shotgun (WGS) entry which is preliminary data.</text>
</comment>
<evidence type="ECO:0000256" key="2">
    <source>
        <dbReference type="ARBA" id="ARBA00022692"/>
    </source>
</evidence>
<dbReference type="GO" id="GO:0000139">
    <property type="term" value="C:Golgi membrane"/>
    <property type="evidence" value="ECO:0007669"/>
    <property type="project" value="InterPro"/>
</dbReference>
<dbReference type="InterPro" id="IPR012404">
    <property type="entry name" value="UCP036436"/>
</dbReference>
<accession>A0A507F5M2</accession>
<protein>
    <recommendedName>
        <fullName evidence="8">Sugar phosphate transporter domain-containing protein</fullName>
    </recommendedName>
</protein>
<evidence type="ECO:0000256" key="3">
    <source>
        <dbReference type="ARBA" id="ARBA00022989"/>
    </source>
</evidence>
<feature type="transmembrane region" description="Helical" evidence="5">
    <location>
        <begin position="287"/>
        <end position="306"/>
    </location>
</feature>
<dbReference type="PANTHER" id="PTHR13146:SF0">
    <property type="entry name" value="SOLUTE CARRIER FAMILY 35 MEMBER F6"/>
    <property type="match status" value="1"/>
</dbReference>
<evidence type="ECO:0008006" key="8">
    <source>
        <dbReference type="Google" id="ProtNLM"/>
    </source>
</evidence>
<dbReference type="EMBL" id="QEAP01000267">
    <property type="protein sequence ID" value="TPX70985.1"/>
    <property type="molecule type" value="Genomic_DNA"/>
</dbReference>
<keyword evidence="4 5" id="KW-0472">Membrane</keyword>
<dbReference type="AlphaFoldDB" id="A0A507F5M2"/>